<dbReference type="Gene3D" id="3.10.450.50">
    <property type="match status" value="1"/>
</dbReference>
<evidence type="ECO:0000313" key="2">
    <source>
        <dbReference type="EMBL" id="NHC35303.1"/>
    </source>
</evidence>
<gene>
    <name evidence="2" type="ORF">QH73_0011635</name>
</gene>
<feature type="domain" description="SnoaL-like" evidence="1">
    <location>
        <begin position="9"/>
        <end position="109"/>
    </location>
</feature>
<dbReference type="SUPFAM" id="SSF54427">
    <property type="entry name" value="NTF2-like"/>
    <property type="match status" value="1"/>
</dbReference>
<accession>A0A9X5E5I8</accession>
<name>A0A9X5E5I8_9CYAN</name>
<dbReference type="InterPro" id="IPR037401">
    <property type="entry name" value="SnoaL-like"/>
</dbReference>
<dbReference type="Proteomes" id="UP000031532">
    <property type="component" value="Unassembled WGS sequence"/>
</dbReference>
<protein>
    <submittedName>
        <fullName evidence="2">Nuclear transport factor 2 family protein</fullName>
    </submittedName>
</protein>
<organism evidence="2 3">
    <name type="scientific">Scytonema millei VB511283</name>
    <dbReference type="NCBI Taxonomy" id="1245923"/>
    <lineage>
        <taxon>Bacteria</taxon>
        <taxon>Bacillati</taxon>
        <taxon>Cyanobacteriota</taxon>
        <taxon>Cyanophyceae</taxon>
        <taxon>Nostocales</taxon>
        <taxon>Scytonemataceae</taxon>
        <taxon>Scytonema</taxon>
    </lineage>
</organism>
<dbReference type="AlphaFoldDB" id="A0A9X5E5I8"/>
<reference evidence="2 3" key="1">
    <citation type="journal article" date="2015" name="Genome Announc.">
        <title>Draft Genome Sequence of the Terrestrial Cyanobacterium Scytonema millei VB511283, Isolated from Eastern India.</title>
        <authorList>
            <person name="Sen D."/>
            <person name="Chandrababunaidu M.M."/>
            <person name="Singh D."/>
            <person name="Sanghi N."/>
            <person name="Ghorai A."/>
            <person name="Mishra G.P."/>
            <person name="Madduluri M."/>
            <person name="Adhikary S.P."/>
            <person name="Tripathy S."/>
        </authorList>
    </citation>
    <scope>NUCLEOTIDE SEQUENCE [LARGE SCALE GENOMIC DNA]</scope>
    <source>
        <strain evidence="2 3">VB511283</strain>
    </source>
</reference>
<dbReference type="Pfam" id="PF12680">
    <property type="entry name" value="SnoaL_2"/>
    <property type="match status" value="1"/>
</dbReference>
<sequence>MTQTEIIRSLIGLFEAMDVESAMTYFTEDALYRFGNHSPAVGKAAIASVIEANQFSRIARTSFEINEIWEIDDAVICQMETTHTCDRSKAIAIPCAIVFRMEDDLVREMRVYIDASPLNRKCEG</sequence>
<evidence type="ECO:0000259" key="1">
    <source>
        <dbReference type="Pfam" id="PF12680"/>
    </source>
</evidence>
<dbReference type="InterPro" id="IPR032710">
    <property type="entry name" value="NTF2-like_dom_sf"/>
</dbReference>
<dbReference type="EMBL" id="JTJC03000002">
    <property type="protein sequence ID" value="NHC35303.1"/>
    <property type="molecule type" value="Genomic_DNA"/>
</dbReference>
<dbReference type="OrthoDB" id="517375at2"/>
<proteinExistence type="predicted"/>
<keyword evidence="3" id="KW-1185">Reference proteome</keyword>
<comment type="caution">
    <text evidence="2">The sequence shown here is derived from an EMBL/GenBank/DDBJ whole genome shotgun (WGS) entry which is preliminary data.</text>
</comment>
<evidence type="ECO:0000313" key="3">
    <source>
        <dbReference type="Proteomes" id="UP000031532"/>
    </source>
</evidence>